<dbReference type="EMBL" id="FOZN01000001">
    <property type="protein sequence ID" value="SFS00325.1"/>
    <property type="molecule type" value="Genomic_DNA"/>
</dbReference>
<sequence>MSTLQGIRVTHVSSAHPWTDNRIHFRESASLADAGADVSLVAVESSIGGVTPSVRTLALPKLPRLKRASIGALRAVIAALRTRAPILHLHDPELVFALPLLRAFGKTVIYDAHEDLPEQVGAKAYLSPFLRRPAQWLAHGIVGLARHADLVVAATETIAKRFPADRTVIVHNYPPLRAEEADAPVASNRPRHVVYIGGIASSRGASVMVKAASEPDFPAGWSLELAGTAGDALIAALRTRAGWKRVNFHGQVPPDDARDILLSARVGLLLFQDSKPHRDALPTKMFEYFAAGVPVIASDFPLWRTIIDRWQCGTLVDQTDEAAVARAIRRYAENPQLLDEHSRNARTAAEQELNWSTEATALTDAYARFVPRLAE</sequence>
<dbReference type="Gene3D" id="3.40.50.2000">
    <property type="entry name" value="Glycogen Phosphorylase B"/>
    <property type="match status" value="2"/>
</dbReference>
<feature type="domain" description="Glycosyl transferase family 1" evidence="3">
    <location>
        <begin position="186"/>
        <end position="346"/>
    </location>
</feature>
<name>A0AA94KYN0_9MICO</name>
<evidence type="ECO:0000259" key="3">
    <source>
        <dbReference type="Pfam" id="PF00534"/>
    </source>
</evidence>
<dbReference type="SUPFAM" id="SSF53756">
    <property type="entry name" value="UDP-Glycosyltransferase/glycogen phosphorylase"/>
    <property type="match status" value="1"/>
</dbReference>
<protein>
    <submittedName>
        <fullName evidence="4">Glycosyltransferase involved in cell wall bisynthesis</fullName>
    </submittedName>
</protein>
<proteinExistence type="predicted"/>
<dbReference type="GO" id="GO:0016757">
    <property type="term" value="F:glycosyltransferase activity"/>
    <property type="evidence" value="ECO:0007669"/>
    <property type="project" value="UniProtKB-KW"/>
</dbReference>
<comment type="caution">
    <text evidence="4">The sequence shown here is derived from an EMBL/GenBank/DDBJ whole genome shotgun (WGS) entry which is preliminary data.</text>
</comment>
<organism evidence="4 5">
    <name type="scientific">Agrococcus baldri</name>
    <dbReference type="NCBI Taxonomy" id="153730"/>
    <lineage>
        <taxon>Bacteria</taxon>
        <taxon>Bacillati</taxon>
        <taxon>Actinomycetota</taxon>
        <taxon>Actinomycetes</taxon>
        <taxon>Micrococcales</taxon>
        <taxon>Microbacteriaceae</taxon>
        <taxon>Agrococcus</taxon>
    </lineage>
</organism>
<dbReference type="InterPro" id="IPR001296">
    <property type="entry name" value="Glyco_trans_1"/>
</dbReference>
<evidence type="ECO:0000313" key="4">
    <source>
        <dbReference type="EMBL" id="SFS00325.1"/>
    </source>
</evidence>
<evidence type="ECO:0000256" key="2">
    <source>
        <dbReference type="ARBA" id="ARBA00022679"/>
    </source>
</evidence>
<keyword evidence="1" id="KW-0328">Glycosyltransferase</keyword>
<reference evidence="4 5" key="1">
    <citation type="submission" date="2016-10" db="EMBL/GenBank/DDBJ databases">
        <authorList>
            <person name="Varghese N."/>
            <person name="Submissions S."/>
        </authorList>
    </citation>
    <scope>NUCLEOTIDE SEQUENCE [LARGE SCALE GENOMIC DNA]</scope>
    <source>
        <strain evidence="4 5">IAM 15147</strain>
    </source>
</reference>
<dbReference type="PANTHER" id="PTHR12526">
    <property type="entry name" value="GLYCOSYLTRANSFERASE"/>
    <property type="match status" value="1"/>
</dbReference>
<keyword evidence="2" id="KW-0808">Transferase</keyword>
<dbReference type="Proteomes" id="UP000198506">
    <property type="component" value="Unassembled WGS sequence"/>
</dbReference>
<evidence type="ECO:0000256" key="1">
    <source>
        <dbReference type="ARBA" id="ARBA00022676"/>
    </source>
</evidence>
<accession>A0AA94KYN0</accession>
<dbReference type="PANTHER" id="PTHR12526:SF629">
    <property type="entry name" value="TEICHURONIC ACID BIOSYNTHESIS GLYCOSYLTRANSFERASE TUAH-RELATED"/>
    <property type="match status" value="1"/>
</dbReference>
<evidence type="ECO:0000313" key="5">
    <source>
        <dbReference type="Proteomes" id="UP000198506"/>
    </source>
</evidence>
<dbReference type="AlphaFoldDB" id="A0AA94KYN0"/>
<keyword evidence="5" id="KW-1185">Reference proteome</keyword>
<dbReference type="Pfam" id="PF00534">
    <property type="entry name" value="Glycos_transf_1"/>
    <property type="match status" value="1"/>
</dbReference>
<gene>
    <name evidence="4" type="ORF">SAMN04487783_0440</name>
</gene>